<evidence type="ECO:0000256" key="6">
    <source>
        <dbReference type="ARBA" id="ARBA00022729"/>
    </source>
</evidence>
<evidence type="ECO:0000256" key="11">
    <source>
        <dbReference type="ARBA" id="ARBA00023166"/>
    </source>
</evidence>
<keyword evidence="9 15" id="KW-0472">Membrane</keyword>
<feature type="transmembrane region" description="Helical" evidence="15">
    <location>
        <begin position="353"/>
        <end position="370"/>
    </location>
</feature>
<evidence type="ECO:0000256" key="2">
    <source>
        <dbReference type="ARBA" id="ARBA00005585"/>
    </source>
</evidence>
<dbReference type="Pfam" id="PF12349">
    <property type="entry name" value="Sterol-sensing"/>
    <property type="match status" value="1"/>
</dbReference>
<dbReference type="GO" id="GO:0042632">
    <property type="term" value="P:cholesterol homeostasis"/>
    <property type="evidence" value="ECO:0007669"/>
    <property type="project" value="TreeGrafter"/>
</dbReference>
<dbReference type="InterPro" id="IPR000731">
    <property type="entry name" value="SSD"/>
</dbReference>
<keyword evidence="6" id="KW-0732">Signal</keyword>
<dbReference type="Gene3D" id="1.20.1640.10">
    <property type="entry name" value="Multidrug efflux transporter AcrB transmembrane domain"/>
    <property type="match status" value="1"/>
</dbReference>
<evidence type="ECO:0000256" key="15">
    <source>
        <dbReference type="SAM" id="Phobius"/>
    </source>
</evidence>
<dbReference type="InterPro" id="IPR053958">
    <property type="entry name" value="HMGCR/SNAP/NPC1-like_SSD"/>
</dbReference>
<evidence type="ECO:0000256" key="3">
    <source>
        <dbReference type="ARBA" id="ARBA00022448"/>
    </source>
</evidence>
<dbReference type="GO" id="GO:0030299">
    <property type="term" value="P:intestinal cholesterol absorption"/>
    <property type="evidence" value="ECO:0007669"/>
    <property type="project" value="TreeGrafter"/>
</dbReference>
<feature type="transmembrane region" description="Helical" evidence="15">
    <location>
        <begin position="408"/>
        <end position="428"/>
    </location>
</feature>
<dbReference type="GO" id="GO:0012505">
    <property type="term" value="C:endomembrane system"/>
    <property type="evidence" value="ECO:0007669"/>
    <property type="project" value="UniProtKB-SubCell"/>
</dbReference>
<evidence type="ECO:0000256" key="7">
    <source>
        <dbReference type="ARBA" id="ARBA00022989"/>
    </source>
</evidence>
<name>A0AAN8XWQ8_HALRR</name>
<dbReference type="Proteomes" id="UP001381693">
    <property type="component" value="Unassembled WGS sequence"/>
</dbReference>
<comment type="catalytic activity">
    <reaction evidence="14">
        <text>cholesterol(in) = cholesterol(out)</text>
        <dbReference type="Rhea" id="RHEA:39747"/>
        <dbReference type="ChEBI" id="CHEBI:16113"/>
    </reaction>
</comment>
<keyword evidence="3" id="KW-0813">Transport</keyword>
<dbReference type="GO" id="GO:0005886">
    <property type="term" value="C:plasma membrane"/>
    <property type="evidence" value="ECO:0007669"/>
    <property type="project" value="TreeGrafter"/>
</dbReference>
<evidence type="ECO:0000256" key="10">
    <source>
        <dbReference type="ARBA" id="ARBA00023157"/>
    </source>
</evidence>
<keyword evidence="8" id="KW-0443">Lipid metabolism</keyword>
<reference evidence="17 18" key="1">
    <citation type="submission" date="2023-11" db="EMBL/GenBank/DDBJ databases">
        <title>Halocaridina rubra genome assembly.</title>
        <authorList>
            <person name="Smith C."/>
        </authorList>
    </citation>
    <scope>NUCLEOTIDE SEQUENCE [LARGE SCALE GENOMIC DNA]</scope>
    <source>
        <strain evidence="17">EP-1</strain>
        <tissue evidence="17">Whole</tissue>
    </source>
</reference>
<keyword evidence="5 15" id="KW-0812">Transmembrane</keyword>
<evidence type="ECO:0000256" key="14">
    <source>
        <dbReference type="ARBA" id="ARBA00034049"/>
    </source>
</evidence>
<keyword evidence="12" id="KW-0325">Glycoprotein</keyword>
<evidence type="ECO:0000256" key="12">
    <source>
        <dbReference type="ARBA" id="ARBA00023180"/>
    </source>
</evidence>
<evidence type="ECO:0000313" key="18">
    <source>
        <dbReference type="Proteomes" id="UP001381693"/>
    </source>
</evidence>
<dbReference type="PROSITE" id="PS50156">
    <property type="entry name" value="SSD"/>
    <property type="match status" value="1"/>
</dbReference>
<dbReference type="PANTHER" id="PTHR45727:SF2">
    <property type="entry name" value="NPC INTRACELLULAR CHOLESTEROL TRANSPORTER 1"/>
    <property type="match status" value="1"/>
</dbReference>
<proteinExistence type="inferred from homology"/>
<dbReference type="PANTHER" id="PTHR45727">
    <property type="entry name" value="NPC INTRACELLULAR CHOLESTEROL TRANSPORTER 1"/>
    <property type="match status" value="1"/>
</dbReference>
<comment type="similarity">
    <text evidence="2">Belongs to the patched family.</text>
</comment>
<evidence type="ECO:0000256" key="8">
    <source>
        <dbReference type="ARBA" id="ARBA00023098"/>
    </source>
</evidence>
<keyword evidence="7 15" id="KW-1133">Transmembrane helix</keyword>
<evidence type="ECO:0000256" key="13">
    <source>
        <dbReference type="ARBA" id="ARBA00023221"/>
    </source>
</evidence>
<comment type="subcellular location">
    <subcellularLocation>
        <location evidence="1">Endomembrane system</location>
        <topology evidence="1">Multi-pass membrane protein</topology>
    </subcellularLocation>
</comment>
<dbReference type="EMBL" id="JAXCGZ010000422">
    <property type="protein sequence ID" value="KAK7086015.1"/>
    <property type="molecule type" value="Genomic_DNA"/>
</dbReference>
<evidence type="ECO:0000313" key="17">
    <source>
        <dbReference type="EMBL" id="KAK7086015.1"/>
    </source>
</evidence>
<organism evidence="17 18">
    <name type="scientific">Halocaridina rubra</name>
    <name type="common">Hawaiian red shrimp</name>
    <dbReference type="NCBI Taxonomy" id="373956"/>
    <lineage>
        <taxon>Eukaryota</taxon>
        <taxon>Metazoa</taxon>
        <taxon>Ecdysozoa</taxon>
        <taxon>Arthropoda</taxon>
        <taxon>Crustacea</taxon>
        <taxon>Multicrustacea</taxon>
        <taxon>Malacostraca</taxon>
        <taxon>Eumalacostraca</taxon>
        <taxon>Eucarida</taxon>
        <taxon>Decapoda</taxon>
        <taxon>Pleocyemata</taxon>
        <taxon>Caridea</taxon>
        <taxon>Atyoidea</taxon>
        <taxon>Atyidae</taxon>
        <taxon>Halocaridina</taxon>
    </lineage>
</organism>
<evidence type="ECO:0000256" key="9">
    <source>
        <dbReference type="ARBA" id="ARBA00023136"/>
    </source>
</evidence>
<keyword evidence="4" id="KW-0153">Cholesterol metabolism</keyword>
<evidence type="ECO:0000256" key="4">
    <source>
        <dbReference type="ARBA" id="ARBA00022548"/>
    </source>
</evidence>
<evidence type="ECO:0000256" key="5">
    <source>
        <dbReference type="ARBA" id="ARBA00022692"/>
    </source>
</evidence>
<dbReference type="FunFam" id="1.20.1640.10:FF:000010">
    <property type="entry name" value="NPC intracellular cholesterol transporter 1"/>
    <property type="match status" value="1"/>
</dbReference>
<dbReference type="GO" id="GO:0015918">
    <property type="term" value="P:sterol transport"/>
    <property type="evidence" value="ECO:0007669"/>
    <property type="project" value="TreeGrafter"/>
</dbReference>
<feature type="transmembrane region" description="Helical" evidence="15">
    <location>
        <begin position="376"/>
        <end position="396"/>
    </location>
</feature>
<evidence type="ECO:0000256" key="1">
    <source>
        <dbReference type="ARBA" id="ARBA00004127"/>
    </source>
</evidence>
<protein>
    <submittedName>
        <fullName evidence="17">NPC intracellular cholesterol transporter 1</fullName>
    </submittedName>
</protein>
<dbReference type="GO" id="GO:0008203">
    <property type="term" value="P:cholesterol metabolic process"/>
    <property type="evidence" value="ECO:0007669"/>
    <property type="project" value="UniProtKB-KW"/>
</dbReference>
<evidence type="ECO:0000259" key="16">
    <source>
        <dbReference type="PROSITE" id="PS50156"/>
    </source>
</evidence>
<comment type="caution">
    <text evidence="17">The sequence shown here is derived from an EMBL/GenBank/DDBJ whole genome shotgun (WGS) entry which is preliminary data.</text>
</comment>
<keyword evidence="10" id="KW-1015">Disulfide bond</keyword>
<accession>A0AAN8XWQ8</accession>
<sequence length="509" mass="56219">MPAVHAFALYAGLALLIDVILQLTIFVALVALDAKRQEDNRFDICCCVVGGNKEGSTREGLLQKFFKKVYAPSLLSRAGRPLVVLVFAAWLCSSIAVIPKIDVGLEQELSMPEDSFMLKYFDYLRAYLSVGPPVYFVLKGGVNFSSVSQQNEICGTVDCNTDSLSTQIYVASLLANRTHIAQPASSWLDDYMDWSLYVGDVPCCRVNDDDGSFCPAADFTSNCSDCNITTLPDGLRPDPTSFMEYLPFFLEDVPSEDCPKGGHAAYGQAVNIVKNGNNKSEVGASYFMTYHTILKSSRDYYQAVEWARTVSDNITKMLNEGTENHDLEVFPYSIFYVFYEQYLTMWQDLGKSLGVSLVTIFIVSVILSGIEIASSFIVVLTILMILINLGGMMYWWGVSLNAVSLVNLVMAAGISVEFCSHITHAFSVSLKETKLQRAHDAVVTMGSSVLSGITFTKFGGILVLAFAHSKIFQIFYFRMYLGIVLIGAAHGLIFLPVLLSFFGMYDALF</sequence>
<dbReference type="GO" id="GO:0015485">
    <property type="term" value="F:cholesterol binding"/>
    <property type="evidence" value="ECO:0007669"/>
    <property type="project" value="TreeGrafter"/>
</dbReference>
<feature type="domain" description="SSD" evidence="16">
    <location>
        <begin position="1"/>
        <end position="32"/>
    </location>
</feature>
<feature type="transmembrane region" description="Helical" evidence="15">
    <location>
        <begin position="448"/>
        <end position="467"/>
    </location>
</feature>
<dbReference type="AlphaFoldDB" id="A0AAN8XWQ8"/>
<keyword evidence="18" id="KW-1185">Reference proteome</keyword>
<gene>
    <name evidence="17" type="primary">NPC1_4</name>
    <name evidence="17" type="ORF">SK128_027405</name>
</gene>
<keyword evidence="13" id="KW-0753">Steroid metabolism</keyword>
<feature type="transmembrane region" description="Helical" evidence="15">
    <location>
        <begin position="479"/>
        <end position="505"/>
    </location>
</feature>
<keyword evidence="11" id="KW-1207">Sterol metabolism</keyword>
<dbReference type="SUPFAM" id="SSF82866">
    <property type="entry name" value="Multidrug efflux transporter AcrB transmembrane domain"/>
    <property type="match status" value="1"/>
</dbReference>
<feature type="transmembrane region" description="Helical" evidence="15">
    <location>
        <begin position="6"/>
        <end position="32"/>
    </location>
</feature>